<organism evidence="4 5">
    <name type="scientific">Jejuia pallidilutea</name>
    <dbReference type="NCBI Taxonomy" id="504487"/>
    <lineage>
        <taxon>Bacteria</taxon>
        <taxon>Pseudomonadati</taxon>
        <taxon>Bacteroidota</taxon>
        <taxon>Flavobacteriia</taxon>
        <taxon>Flavobacteriales</taxon>
        <taxon>Flavobacteriaceae</taxon>
        <taxon>Jejuia</taxon>
    </lineage>
</organism>
<dbReference type="PANTHER" id="PTHR38464:SF1">
    <property type="entry name" value="L-ARABINOSE ISOMERASE"/>
    <property type="match status" value="1"/>
</dbReference>
<dbReference type="GO" id="GO:0008733">
    <property type="term" value="F:L-arabinose isomerase activity"/>
    <property type="evidence" value="ECO:0007669"/>
    <property type="project" value="InterPro"/>
</dbReference>
<dbReference type="SUPFAM" id="SSF50443">
    <property type="entry name" value="FucI/AraA C-terminal domain-like"/>
    <property type="match status" value="1"/>
</dbReference>
<dbReference type="GO" id="GO:0019569">
    <property type="term" value="P:L-arabinose catabolic process to D-xylulose 5-phosphate"/>
    <property type="evidence" value="ECO:0007669"/>
    <property type="project" value="TreeGrafter"/>
</dbReference>
<dbReference type="Proteomes" id="UP000029641">
    <property type="component" value="Unassembled WGS sequence"/>
</dbReference>
<evidence type="ECO:0000256" key="3">
    <source>
        <dbReference type="ARBA" id="ARBA00023277"/>
    </source>
</evidence>
<comment type="caution">
    <text evidence="4">The sequence shown here is derived from an EMBL/GenBank/DDBJ whole genome shotgun (WGS) entry which is preliminary data.</text>
</comment>
<keyword evidence="3" id="KW-0119">Carbohydrate metabolism</keyword>
<gene>
    <name evidence="4" type="ORF">JCM19301_1855</name>
</gene>
<evidence type="ECO:0000256" key="1">
    <source>
        <dbReference type="ARBA" id="ARBA00022935"/>
    </source>
</evidence>
<dbReference type="AlphaFoldDB" id="A0A090VT99"/>
<evidence type="ECO:0000313" key="5">
    <source>
        <dbReference type="Proteomes" id="UP000029641"/>
    </source>
</evidence>
<accession>A0A090VT99</accession>
<dbReference type="InterPro" id="IPR004216">
    <property type="entry name" value="Fuc/Ara_isomerase_C"/>
</dbReference>
<reference evidence="4 5" key="1">
    <citation type="journal article" date="2014" name="Genome Announc.">
        <title>Draft Genome Sequence of Marine Flavobacterium Jejuia pallidilutea Strain 11shimoA1 and Pigmentation Mutants.</title>
        <authorList>
            <person name="Takatani N."/>
            <person name="Nakanishi M."/>
            <person name="Meirelles P."/>
            <person name="Mino S."/>
            <person name="Suda W."/>
            <person name="Oshima K."/>
            <person name="Hattori M."/>
            <person name="Ohkuma M."/>
            <person name="Hosokawa M."/>
            <person name="Miyashita K."/>
            <person name="Thompson F.L."/>
            <person name="Niwa A."/>
            <person name="Sawabe T."/>
            <person name="Sawabe T."/>
        </authorList>
    </citation>
    <scope>NUCLEOTIDE SEQUENCE [LARGE SCALE GENOMIC DNA]</scope>
    <source>
        <strain evidence="4 5">JCM 19301</strain>
    </source>
</reference>
<keyword evidence="1" id="KW-0054">Arabinose catabolism</keyword>
<evidence type="ECO:0000256" key="2">
    <source>
        <dbReference type="ARBA" id="ARBA00023235"/>
    </source>
</evidence>
<proteinExistence type="predicted"/>
<name>A0A090VT99_9FLAO</name>
<protein>
    <submittedName>
        <fullName evidence="4">Putative L-arabinose isomerase</fullName>
    </submittedName>
</protein>
<dbReference type="GO" id="GO:0005829">
    <property type="term" value="C:cytosol"/>
    <property type="evidence" value="ECO:0007669"/>
    <property type="project" value="TreeGrafter"/>
</dbReference>
<sequence>MDFNDDIVMLGHDGPAHFAIAEGKVQLVPLPVYHGKPGKGLSIQMTVKHGPVTLLSVVEGKDDVFLLVAEGESVEGPVLHIGNTNSRYRFSIGARAFMNEWSKQGPSHHCAIGVGHIANKIEKLGNILNLRVVRICK</sequence>
<keyword evidence="2 4" id="KW-0413">Isomerase</keyword>
<dbReference type="InterPro" id="IPR003762">
    <property type="entry name" value="Lara_isomerase"/>
</dbReference>
<evidence type="ECO:0000313" key="4">
    <source>
        <dbReference type="EMBL" id="GAL67243.1"/>
    </source>
</evidence>
<dbReference type="EMBL" id="BBNR01000008">
    <property type="protein sequence ID" value="GAL67243.1"/>
    <property type="molecule type" value="Genomic_DNA"/>
</dbReference>
<dbReference type="PANTHER" id="PTHR38464">
    <property type="entry name" value="L-ARABINOSE ISOMERASE"/>
    <property type="match status" value="1"/>
</dbReference>